<sequence length="42" mass="4625">MSGWIGVQEFHGNPDKGEAAYKAQCGRRRDATDGFPLSIAWT</sequence>
<protein>
    <recommendedName>
        <fullName evidence="3">Transposase</fullName>
    </recommendedName>
</protein>
<accession>A0ABN7LNL6</accession>
<proteinExistence type="predicted"/>
<evidence type="ECO:0000313" key="2">
    <source>
        <dbReference type="Proteomes" id="UP000675880"/>
    </source>
</evidence>
<evidence type="ECO:0000313" key="1">
    <source>
        <dbReference type="EMBL" id="CAE6760759.1"/>
    </source>
</evidence>
<evidence type="ECO:0008006" key="3">
    <source>
        <dbReference type="Google" id="ProtNLM"/>
    </source>
</evidence>
<keyword evidence="2" id="KW-1185">Reference proteome</keyword>
<organism evidence="1 2">
    <name type="scientific">Nitrospira defluvii</name>
    <dbReference type="NCBI Taxonomy" id="330214"/>
    <lineage>
        <taxon>Bacteria</taxon>
        <taxon>Pseudomonadati</taxon>
        <taxon>Nitrospirota</taxon>
        <taxon>Nitrospiria</taxon>
        <taxon>Nitrospirales</taxon>
        <taxon>Nitrospiraceae</taxon>
        <taxon>Nitrospira</taxon>
    </lineage>
</organism>
<gene>
    <name evidence="1" type="ORF">NSPZN2_30632</name>
</gene>
<dbReference type="EMBL" id="CAJNBJ010000016">
    <property type="protein sequence ID" value="CAE6760759.1"/>
    <property type="molecule type" value="Genomic_DNA"/>
</dbReference>
<name>A0ABN7LNL6_9BACT</name>
<reference evidence="1 2" key="1">
    <citation type="submission" date="2021-02" db="EMBL/GenBank/DDBJ databases">
        <authorList>
            <person name="Han P."/>
        </authorList>
    </citation>
    <scope>NUCLEOTIDE SEQUENCE [LARGE SCALE GENOMIC DNA]</scope>
    <source>
        <strain evidence="1">Candidatus Nitrospira sp. ZN2</strain>
    </source>
</reference>
<dbReference type="Proteomes" id="UP000675880">
    <property type="component" value="Unassembled WGS sequence"/>
</dbReference>
<comment type="caution">
    <text evidence="1">The sequence shown here is derived from an EMBL/GenBank/DDBJ whole genome shotgun (WGS) entry which is preliminary data.</text>
</comment>